<dbReference type="Proteomes" id="UP000259030">
    <property type="component" value="Plasmid pDFI3"/>
</dbReference>
<name>A0A221T2Z4_9DEIO</name>
<protein>
    <submittedName>
        <fullName evidence="1">Uncharacterized protein</fullName>
    </submittedName>
</protein>
<sequence length="83" mass="9175">MTHLISIHLSDGSHLRSAITFHEGQWHGVWGTDPSTGLARLHPVRGDTLEARYRDQALEVHHEAYMAESWAPGILSVSGPLPL</sequence>
<accession>A0A221T2Z4</accession>
<dbReference type="EMBL" id="CP021084">
    <property type="protein sequence ID" value="ASN83274.1"/>
    <property type="molecule type" value="Genomic_DNA"/>
</dbReference>
<reference evidence="1 2" key="1">
    <citation type="submission" date="2017-05" db="EMBL/GenBank/DDBJ databases">
        <title>The complete genome sequence of Deinococcus ficus isolated from the rhizosphere of the Ficus religiosa L. in Taiwan.</title>
        <authorList>
            <person name="Wu K.-M."/>
            <person name="Liao T.-L."/>
            <person name="Liu Y.-M."/>
            <person name="Young C.-C."/>
            <person name="Tsai S.-F."/>
        </authorList>
    </citation>
    <scope>NUCLEOTIDE SEQUENCE [LARGE SCALE GENOMIC DNA]</scope>
    <source>
        <strain evidence="1 2">CC-FR2-10</strain>
        <plasmid evidence="2">pdfi3</plasmid>
    </source>
</reference>
<keyword evidence="1" id="KW-0614">Plasmid</keyword>
<evidence type="ECO:0000313" key="1">
    <source>
        <dbReference type="EMBL" id="ASN83274.1"/>
    </source>
</evidence>
<gene>
    <name evidence="1" type="ORF">DFI_18930</name>
</gene>
<dbReference type="KEGG" id="dfc:DFI_18930"/>
<proteinExistence type="predicted"/>
<geneLocation type="plasmid" evidence="2">
    <name>pdfi3</name>
</geneLocation>
<dbReference type="AlphaFoldDB" id="A0A221T2Z4"/>
<keyword evidence="2" id="KW-1185">Reference proteome</keyword>
<organism evidence="1 2">
    <name type="scientific">Deinococcus ficus</name>
    <dbReference type="NCBI Taxonomy" id="317577"/>
    <lineage>
        <taxon>Bacteria</taxon>
        <taxon>Thermotogati</taxon>
        <taxon>Deinococcota</taxon>
        <taxon>Deinococci</taxon>
        <taxon>Deinococcales</taxon>
        <taxon>Deinococcaceae</taxon>
        <taxon>Deinococcus</taxon>
    </lineage>
</organism>
<evidence type="ECO:0000313" key="2">
    <source>
        <dbReference type="Proteomes" id="UP000259030"/>
    </source>
</evidence>